<dbReference type="InterPro" id="IPR018574">
    <property type="entry name" value="Structure-sp_endonuc_su_Slx4"/>
</dbReference>
<feature type="region of interest" description="Disordered" evidence="8">
    <location>
        <begin position="257"/>
        <end position="333"/>
    </location>
</feature>
<name>A0A292Q138_9PEZI</name>
<evidence type="ECO:0000256" key="3">
    <source>
        <dbReference type="ARBA" id="ARBA00022763"/>
    </source>
</evidence>
<dbReference type="EMBL" id="LN890971">
    <property type="protein sequence ID" value="CUS13552.1"/>
    <property type="molecule type" value="Genomic_DNA"/>
</dbReference>
<evidence type="ECO:0000256" key="1">
    <source>
        <dbReference type="ARBA" id="ARBA00004123"/>
    </source>
</evidence>
<sequence length="987" mass="106516">MDPIILLSSPPAPQLRITTTSTGKTISSPPSSPLLSPSALLQELVEKGTAAIHKQRGARAPPPRRVISSENVWNVPSSSDDQDGLIAKLSPQRKRATKPTGDPITKISRAKKDFTTPTLGHFLPKSKALGEAEAKDANRAKTRNTRKKGVTKDGQIVAKSTKRSMPTKSPFFGPLDTAQIPSKPVAYEKAASFPRSTSNPITEPPIPTILSQWTPVKGAISIDSSPPDNIEASEEKGEDDRGTLDFANMVGEMKLSRSYSRDGSAVPSLGGLDKLGNGLTKKRAIEVSLSDRDVNTANSTIPSNEPKASKPKQPRKKPKTITGQATAQCREAKQAASHSLLDYFTLEGATAETATAGKPTRKRKPASEKKGDSVPAPVLLSPKAAKRQFDETECIFGSSSQLEVKAEIEIVDNPEPAEDENAPDYVPPSTSIARRSFLRTLTKDRKGGNKLAGTRRGTNIDLFGVSMVEDFEVHSEHFPAEQQNLPESRLGKGTASKLWDAAARDLDGGLLSVEVVDMSLDNDIPLLPGGPKPMEDILSPRSPGLSEGPALPKHAGAVDGPALNLRMEGQPMRPPPTVVVRDEDLPSLPKEGRPSNAPHENRVGEEFIPHLRIEGMPAPLKVARFAITDTGEAKESPFGDLAKTWDRASSMIPSSVTTSGVSAPASIAVVPAHSSATVSNPNPRVHLEPSMPDFNAWITTKLKAEVAKYGFKDLKTRHRMVSMLEQCWRAKNKRNTEQEVNRGTEAATAIIFTQRTRSASPSLAHPTQSGGASGLPCRGYSTTTIPGVPTSRENGPTIRRLPSDNGCLGPTARGRSPTPRNQSTTNQPAANQPAISNAPGTDMQYPQKSQSPSKFAQSNPFPPPKRKAKKDNRKQNSASPTAPRLLSESLSPSRSRSRSCSPKRFRKMISRIILDIKPGSEGSKFSHAILMYDPISVEELAEWLNARGIVEGGYGKHMVTVKDVKNWCISKGICCFSEDGWRVKRKK</sequence>
<dbReference type="CDD" id="cd22999">
    <property type="entry name" value="SAP_SLX4"/>
    <property type="match status" value="1"/>
</dbReference>
<dbReference type="GO" id="GO:0006281">
    <property type="term" value="P:DNA repair"/>
    <property type="evidence" value="ECO:0007669"/>
    <property type="project" value="UniProtKB-KW"/>
</dbReference>
<feature type="compositionally biased region" description="Polar residues" evidence="8">
    <location>
        <begin position="818"/>
        <end position="859"/>
    </location>
</feature>
<feature type="region of interest" description="Disordered" evidence="8">
    <location>
        <begin position="218"/>
        <end position="243"/>
    </location>
</feature>
<dbReference type="Proteomes" id="UP001412239">
    <property type="component" value="Unassembled WGS sequence"/>
</dbReference>
<keyword evidence="5" id="KW-0234">DNA repair</keyword>
<keyword evidence="10" id="KW-1185">Reference proteome</keyword>
<dbReference type="GO" id="GO:0033557">
    <property type="term" value="C:Slx1-Slx4 complex"/>
    <property type="evidence" value="ECO:0007669"/>
    <property type="project" value="InterPro"/>
</dbReference>
<dbReference type="AlphaFoldDB" id="A0A292Q138"/>
<feature type="compositionally biased region" description="Polar residues" evidence="8">
    <location>
        <begin position="754"/>
        <end position="770"/>
    </location>
</feature>
<keyword evidence="4" id="KW-0233">DNA recombination</keyword>
<evidence type="ECO:0000313" key="10">
    <source>
        <dbReference type="Proteomes" id="UP001412239"/>
    </source>
</evidence>
<feature type="region of interest" description="Disordered" evidence="8">
    <location>
        <begin position="1"/>
        <end position="35"/>
    </location>
</feature>
<accession>A0A292Q138</accession>
<feature type="compositionally biased region" description="Basic and acidic residues" evidence="8">
    <location>
        <begin position="283"/>
        <end position="294"/>
    </location>
</feature>
<keyword evidence="6" id="KW-0539">Nucleus</keyword>
<feature type="compositionally biased region" description="Basic residues" evidence="8">
    <location>
        <begin position="309"/>
        <end position="319"/>
    </location>
</feature>
<protein>
    <recommendedName>
        <fullName evidence="7">Structure-specific endonuclease subunit SLX4</fullName>
    </recommendedName>
</protein>
<evidence type="ECO:0000256" key="4">
    <source>
        <dbReference type="ARBA" id="ARBA00023172"/>
    </source>
</evidence>
<feature type="region of interest" description="Disordered" evidence="8">
    <location>
        <begin position="754"/>
        <end position="902"/>
    </location>
</feature>
<feature type="compositionally biased region" description="Polar residues" evidence="8">
    <location>
        <begin position="68"/>
        <end position="79"/>
    </location>
</feature>
<feature type="compositionally biased region" description="Basic residues" evidence="8">
    <location>
        <begin position="140"/>
        <end position="149"/>
    </location>
</feature>
<feature type="compositionally biased region" description="Basic and acidic residues" evidence="8">
    <location>
        <begin position="233"/>
        <end position="243"/>
    </location>
</feature>
<feature type="compositionally biased region" description="Low complexity" evidence="8">
    <location>
        <begin position="883"/>
        <end position="894"/>
    </location>
</feature>
<proteinExistence type="inferred from homology"/>
<feature type="compositionally biased region" description="Low complexity" evidence="8">
    <location>
        <begin position="18"/>
        <end position="35"/>
    </location>
</feature>
<evidence type="ECO:0000256" key="6">
    <source>
        <dbReference type="ARBA" id="ARBA00023242"/>
    </source>
</evidence>
<evidence type="ECO:0000256" key="5">
    <source>
        <dbReference type="ARBA" id="ARBA00023204"/>
    </source>
</evidence>
<organism evidence="9 10">
    <name type="scientific">Tuber aestivum</name>
    <name type="common">summer truffle</name>
    <dbReference type="NCBI Taxonomy" id="59557"/>
    <lineage>
        <taxon>Eukaryota</taxon>
        <taxon>Fungi</taxon>
        <taxon>Dikarya</taxon>
        <taxon>Ascomycota</taxon>
        <taxon>Pezizomycotina</taxon>
        <taxon>Pezizomycetes</taxon>
        <taxon>Pezizales</taxon>
        <taxon>Tuberaceae</taxon>
        <taxon>Tuber</taxon>
    </lineage>
</organism>
<comment type="similarity">
    <text evidence="2">Belongs to the SLX4 family.</text>
</comment>
<evidence type="ECO:0000256" key="8">
    <source>
        <dbReference type="SAM" id="MobiDB-lite"/>
    </source>
</evidence>
<feature type="region of interest" description="Disordered" evidence="8">
    <location>
        <begin position="48"/>
        <end position="179"/>
    </location>
</feature>
<reference evidence="9" key="1">
    <citation type="submission" date="2015-10" db="EMBL/GenBank/DDBJ databases">
        <authorList>
            <person name="Regsiter A."/>
            <person name="william w."/>
        </authorList>
    </citation>
    <scope>NUCLEOTIDE SEQUENCE</scope>
    <source>
        <strain evidence="9">Montdore</strain>
    </source>
</reference>
<feature type="region of interest" description="Disordered" evidence="8">
    <location>
        <begin position="350"/>
        <end position="383"/>
    </location>
</feature>
<evidence type="ECO:0000256" key="7">
    <source>
        <dbReference type="ARBA" id="ARBA00029496"/>
    </source>
</evidence>
<dbReference type="Pfam" id="PF09494">
    <property type="entry name" value="Slx4"/>
    <property type="match status" value="1"/>
</dbReference>
<dbReference type="GO" id="GO:0006260">
    <property type="term" value="P:DNA replication"/>
    <property type="evidence" value="ECO:0007669"/>
    <property type="project" value="InterPro"/>
</dbReference>
<evidence type="ECO:0000313" key="9">
    <source>
        <dbReference type="EMBL" id="CUS13552.1"/>
    </source>
</evidence>
<dbReference type="GO" id="GO:0006310">
    <property type="term" value="P:DNA recombination"/>
    <property type="evidence" value="ECO:0007669"/>
    <property type="project" value="UniProtKB-KW"/>
</dbReference>
<evidence type="ECO:0000256" key="2">
    <source>
        <dbReference type="ARBA" id="ARBA00006661"/>
    </source>
</evidence>
<keyword evidence="3" id="KW-0227">DNA damage</keyword>
<gene>
    <name evidence="9" type="ORF">GSTUAT00002342001</name>
</gene>
<feature type="compositionally biased region" description="Basic and acidic residues" evidence="8">
    <location>
        <begin position="128"/>
        <end position="139"/>
    </location>
</feature>
<comment type="subcellular location">
    <subcellularLocation>
        <location evidence="1">Nucleus</location>
    </subcellularLocation>
</comment>